<comment type="caution">
    <text evidence="1">The sequence shown here is derived from an EMBL/GenBank/DDBJ whole genome shotgun (WGS) entry which is preliminary data.</text>
</comment>
<dbReference type="Proteomes" id="UP000323886">
    <property type="component" value="Unassembled WGS sequence"/>
</dbReference>
<accession>A0A5M6I4Q9</accession>
<reference evidence="1 2" key="1">
    <citation type="submission" date="2019-09" db="EMBL/GenBank/DDBJ databases">
        <title>Draft Whole-Genome sequence of Blastochloris sulfoviridis DSM 729.</title>
        <authorList>
            <person name="Meyer T.E."/>
            <person name="Kyndt J.A."/>
        </authorList>
    </citation>
    <scope>NUCLEOTIDE SEQUENCE [LARGE SCALE GENOMIC DNA]</scope>
    <source>
        <strain evidence="1 2">DSM 729</strain>
    </source>
</reference>
<dbReference type="InterPro" id="IPR015797">
    <property type="entry name" value="NUDIX_hydrolase-like_dom_sf"/>
</dbReference>
<dbReference type="Gene3D" id="3.90.79.10">
    <property type="entry name" value="Nucleoside Triphosphate Pyrophosphohydrolase"/>
    <property type="match status" value="1"/>
</dbReference>
<keyword evidence="2" id="KW-1185">Reference proteome</keyword>
<dbReference type="RefSeq" id="WP_150096163.1">
    <property type="nucleotide sequence ID" value="NZ_VWPL01000003.1"/>
</dbReference>
<organism evidence="1 2">
    <name type="scientific">Blastochloris sulfoviridis</name>
    <dbReference type="NCBI Taxonomy" id="50712"/>
    <lineage>
        <taxon>Bacteria</taxon>
        <taxon>Pseudomonadati</taxon>
        <taxon>Pseudomonadota</taxon>
        <taxon>Alphaproteobacteria</taxon>
        <taxon>Hyphomicrobiales</taxon>
        <taxon>Blastochloridaceae</taxon>
        <taxon>Blastochloris</taxon>
    </lineage>
</organism>
<dbReference type="SUPFAM" id="SSF55811">
    <property type="entry name" value="Nudix"/>
    <property type="match status" value="1"/>
</dbReference>
<dbReference type="GO" id="GO:0016787">
    <property type="term" value="F:hydrolase activity"/>
    <property type="evidence" value="ECO:0007669"/>
    <property type="project" value="UniProtKB-KW"/>
</dbReference>
<gene>
    <name evidence="1" type="ORF">F1193_02865</name>
</gene>
<keyword evidence="1" id="KW-0378">Hydrolase</keyword>
<proteinExistence type="predicted"/>
<dbReference type="AlphaFoldDB" id="A0A5M6I4Q9"/>
<evidence type="ECO:0000313" key="1">
    <source>
        <dbReference type="EMBL" id="KAA5603183.1"/>
    </source>
</evidence>
<protein>
    <submittedName>
        <fullName evidence="1">NUDIX hydrolase</fullName>
    </submittedName>
</protein>
<evidence type="ECO:0000313" key="2">
    <source>
        <dbReference type="Proteomes" id="UP000323886"/>
    </source>
</evidence>
<dbReference type="CDD" id="cd02883">
    <property type="entry name" value="NUDIX_Hydrolase"/>
    <property type="match status" value="1"/>
</dbReference>
<sequence length="232" mass="24725">MSAPVVRRIAAAEFAVVVADWPMARARRAEIDAHFARLKRDRPKLWNGKVLVARDVELVGDRLTGHAFETDFASFQWWLGTGFPDPAIRNIFGMAAVRGADGGFLLGVMGGHTANAGSVYFPAGTPDPGDVTSGRLDLAGSVVRELKEETGLEAAALVAEPGWTVVFDGPRVALMRTFLADETCAALLGRARAYIAADPGAELADVIAVRRIGDLPPAAPAFVRAFLESRLS</sequence>
<dbReference type="EMBL" id="VWPL01000003">
    <property type="protein sequence ID" value="KAA5603183.1"/>
    <property type="molecule type" value="Genomic_DNA"/>
</dbReference>
<name>A0A5M6I4Q9_9HYPH</name>
<dbReference type="OrthoDB" id="9806849at2"/>